<gene>
    <name evidence="3" type="ORF">C7C56_011845</name>
</gene>
<dbReference type="InterPro" id="IPR019587">
    <property type="entry name" value="Polyketide_cyclase/dehydratase"/>
</dbReference>
<dbReference type="PANTHER" id="PTHR33824:SF7">
    <property type="entry name" value="POLYKETIDE CYCLASE_DEHYDRASE AND LIPID TRANSPORT SUPERFAMILY PROTEIN"/>
    <property type="match status" value="1"/>
</dbReference>
<dbReference type="EMBL" id="PXWF02000196">
    <property type="protein sequence ID" value="PWF48406.1"/>
    <property type="molecule type" value="Genomic_DNA"/>
</dbReference>
<protein>
    <submittedName>
        <fullName evidence="3">BON domain-containing protein</fullName>
    </submittedName>
</protein>
<dbReference type="PROSITE" id="PS50914">
    <property type="entry name" value="BON"/>
    <property type="match status" value="1"/>
</dbReference>
<dbReference type="InterPro" id="IPR023393">
    <property type="entry name" value="START-like_dom_sf"/>
</dbReference>
<evidence type="ECO:0000256" key="1">
    <source>
        <dbReference type="SAM" id="MobiDB-lite"/>
    </source>
</evidence>
<name>A0A2U2HLU9_9BURK</name>
<feature type="region of interest" description="Disordered" evidence="1">
    <location>
        <begin position="355"/>
        <end position="390"/>
    </location>
</feature>
<evidence type="ECO:0000313" key="4">
    <source>
        <dbReference type="Proteomes" id="UP000241421"/>
    </source>
</evidence>
<dbReference type="InterPro" id="IPR007055">
    <property type="entry name" value="BON_dom"/>
</dbReference>
<dbReference type="Pfam" id="PF04972">
    <property type="entry name" value="BON"/>
    <property type="match status" value="1"/>
</dbReference>
<dbReference type="Proteomes" id="UP000241421">
    <property type="component" value="Unassembled WGS sequence"/>
</dbReference>
<feature type="domain" description="BON" evidence="2">
    <location>
        <begin position="64"/>
        <end position="130"/>
    </location>
</feature>
<dbReference type="SUPFAM" id="SSF55961">
    <property type="entry name" value="Bet v1-like"/>
    <property type="match status" value="1"/>
</dbReference>
<organism evidence="3 4">
    <name type="scientific">Massilia glaciei</name>
    <dbReference type="NCBI Taxonomy" id="1524097"/>
    <lineage>
        <taxon>Bacteria</taxon>
        <taxon>Pseudomonadati</taxon>
        <taxon>Pseudomonadota</taxon>
        <taxon>Betaproteobacteria</taxon>
        <taxon>Burkholderiales</taxon>
        <taxon>Oxalobacteraceae</taxon>
        <taxon>Telluria group</taxon>
        <taxon>Massilia</taxon>
    </lineage>
</organism>
<keyword evidence="4" id="KW-1185">Reference proteome</keyword>
<sequence length="390" mass="42049">MVTMYFFDPSQGRRRRGLARDRLRSIATMASDAVDVARRDFGNRFAGVQARLGHMPGRRGKAPDDRVLAERVRSRIGRVVSHPHAIVVTAHEGHVALGGHALMHERQQLLDAVGGVAGVARVDDRLEVHEKPDGIPALQGAGRRAAARNEVAQQNWTPTLRATALVGGAMLGGYGMARRTPVGTALAVAGLALLARGVGNMSLKHMLGLGADAPGTQLEKTIDIDAPIDTVFDAFANYENFPHFMSHVVDVRDLGEQRSHWMVKGPAGSRLEWDTLLTASERPGLLSWQTAPGAMVEHAGSIHLEPTDSGTRATIRMTYRPPAGALGHGVAVLIGSDPKRELDADMLRMKDFIEGGSAPHDAAQPMTSMQKKNKRGNKKESRPNIGHQGH</sequence>
<comment type="caution">
    <text evidence="3">The sequence shown here is derived from an EMBL/GenBank/DDBJ whole genome shotgun (WGS) entry which is preliminary data.</text>
</comment>
<dbReference type="AlphaFoldDB" id="A0A2U2HLU9"/>
<dbReference type="PANTHER" id="PTHR33824">
    <property type="entry name" value="POLYKETIDE CYCLASE/DEHYDRASE AND LIPID TRANSPORT SUPERFAMILY PROTEIN"/>
    <property type="match status" value="1"/>
</dbReference>
<dbReference type="Gene3D" id="3.30.530.20">
    <property type="match status" value="1"/>
</dbReference>
<evidence type="ECO:0000313" key="3">
    <source>
        <dbReference type="EMBL" id="PWF48406.1"/>
    </source>
</evidence>
<proteinExistence type="predicted"/>
<dbReference type="Pfam" id="PF10604">
    <property type="entry name" value="Polyketide_cyc2"/>
    <property type="match status" value="1"/>
</dbReference>
<dbReference type="CDD" id="cd07817">
    <property type="entry name" value="SRPBCC_8"/>
    <property type="match status" value="1"/>
</dbReference>
<reference evidence="3 4" key="1">
    <citation type="submission" date="2018-04" db="EMBL/GenBank/DDBJ databases">
        <title>Massilia violaceinigra sp. nov., a novel purple-pigmented bacterium isolated from Tianshan glacier, Xinjiang, China.</title>
        <authorList>
            <person name="Wang H."/>
        </authorList>
    </citation>
    <scope>NUCLEOTIDE SEQUENCE [LARGE SCALE GENOMIC DNA]</scope>
    <source>
        <strain evidence="3 4">B448-2</strain>
    </source>
</reference>
<accession>A0A2U2HLU9</accession>
<dbReference type="InterPro" id="IPR047137">
    <property type="entry name" value="ORF3"/>
</dbReference>
<evidence type="ECO:0000259" key="2">
    <source>
        <dbReference type="PROSITE" id="PS50914"/>
    </source>
</evidence>